<dbReference type="GO" id="GO:0016020">
    <property type="term" value="C:membrane"/>
    <property type="evidence" value="ECO:0007669"/>
    <property type="project" value="UniProtKB-SubCell"/>
</dbReference>
<feature type="transmembrane region" description="Helical" evidence="5">
    <location>
        <begin position="87"/>
        <end position="107"/>
    </location>
</feature>
<evidence type="ECO:0000313" key="7">
    <source>
        <dbReference type="EMBL" id="OBS10589.1"/>
    </source>
</evidence>
<dbReference type="PANTHER" id="PTHR43310:SF1">
    <property type="entry name" value="SULFATE TRANSPORTER YBAR-RELATED"/>
    <property type="match status" value="1"/>
</dbReference>
<feature type="transmembrane region" description="Helical" evidence="5">
    <location>
        <begin position="231"/>
        <end position="253"/>
    </location>
</feature>
<feature type="transmembrane region" description="Helical" evidence="5">
    <location>
        <begin position="306"/>
        <end position="339"/>
    </location>
</feature>
<comment type="caution">
    <text evidence="7">The sequence shown here is derived from an EMBL/GenBank/DDBJ whole genome shotgun (WGS) entry which is preliminary data.</text>
</comment>
<dbReference type="EMBL" id="JQSG02000001">
    <property type="protein sequence ID" value="OBS10589.1"/>
    <property type="molecule type" value="Genomic_DNA"/>
</dbReference>
<dbReference type="Pfam" id="PF01740">
    <property type="entry name" value="STAS"/>
    <property type="match status" value="1"/>
</dbReference>
<name>A0A1A6C7R6_9GAMM</name>
<dbReference type="AlphaFoldDB" id="A0A1A6C7R6"/>
<dbReference type="PROSITE" id="PS50801">
    <property type="entry name" value="STAS"/>
    <property type="match status" value="1"/>
</dbReference>
<evidence type="ECO:0000256" key="1">
    <source>
        <dbReference type="ARBA" id="ARBA00004141"/>
    </source>
</evidence>
<dbReference type="OrthoDB" id="9771198at2"/>
<dbReference type="CDD" id="cd07042">
    <property type="entry name" value="STAS_SulP_like_sulfate_transporter"/>
    <property type="match status" value="1"/>
</dbReference>
<organism evidence="7 8">
    <name type="scientific">Acidihalobacter prosperus</name>
    <dbReference type="NCBI Taxonomy" id="160660"/>
    <lineage>
        <taxon>Bacteria</taxon>
        <taxon>Pseudomonadati</taxon>
        <taxon>Pseudomonadota</taxon>
        <taxon>Gammaproteobacteria</taxon>
        <taxon>Chromatiales</taxon>
        <taxon>Ectothiorhodospiraceae</taxon>
        <taxon>Acidihalobacter</taxon>
    </lineage>
</organism>
<dbReference type="InterPro" id="IPR011547">
    <property type="entry name" value="SLC26A/SulP_dom"/>
</dbReference>
<comment type="subcellular location">
    <subcellularLocation>
        <location evidence="1">Membrane</location>
        <topology evidence="1">Multi-pass membrane protein</topology>
    </subcellularLocation>
</comment>
<feature type="transmembrane region" description="Helical" evidence="5">
    <location>
        <begin position="360"/>
        <end position="392"/>
    </location>
</feature>
<dbReference type="InterPro" id="IPR052706">
    <property type="entry name" value="Membrane-Transporter-like"/>
</dbReference>
<protein>
    <submittedName>
        <fullName evidence="7">Sodium-independent anion transporter</fullName>
    </submittedName>
</protein>
<evidence type="ECO:0000256" key="2">
    <source>
        <dbReference type="ARBA" id="ARBA00022692"/>
    </source>
</evidence>
<feature type="transmembrane region" description="Helical" evidence="5">
    <location>
        <begin position="114"/>
        <end position="133"/>
    </location>
</feature>
<feature type="transmembrane region" description="Helical" evidence="5">
    <location>
        <begin position="153"/>
        <end position="172"/>
    </location>
</feature>
<proteinExistence type="predicted"/>
<feature type="transmembrane region" description="Helical" evidence="5">
    <location>
        <begin position="179"/>
        <end position="198"/>
    </location>
</feature>
<keyword evidence="3 5" id="KW-1133">Transmembrane helix</keyword>
<dbReference type="Pfam" id="PF00916">
    <property type="entry name" value="Sulfate_transp"/>
    <property type="match status" value="1"/>
</dbReference>
<dbReference type="SUPFAM" id="SSF52091">
    <property type="entry name" value="SpoIIaa-like"/>
    <property type="match status" value="1"/>
</dbReference>
<reference evidence="7 8" key="1">
    <citation type="journal article" date="2014" name="Genome Announc.">
        <title>Draft Genome Sequence of the Iron-Oxidizing, Acidophilic, and Halotolerant 'Thiobacillus prosperus' Type Strain DSM 5130.</title>
        <authorList>
            <person name="Ossandon F.J."/>
            <person name="Cardenas J.P."/>
            <person name="Corbett M."/>
            <person name="Quatrini R."/>
            <person name="Holmes D.S."/>
            <person name="Watkin E."/>
        </authorList>
    </citation>
    <scope>NUCLEOTIDE SEQUENCE [LARGE SCALE GENOMIC DNA]</scope>
    <source>
        <strain evidence="7 8">DSM 5130</strain>
    </source>
</reference>
<dbReference type="STRING" id="160660.BJI67_04260"/>
<accession>A0A1A6C7R6</accession>
<evidence type="ECO:0000259" key="6">
    <source>
        <dbReference type="PROSITE" id="PS50801"/>
    </source>
</evidence>
<evidence type="ECO:0000256" key="5">
    <source>
        <dbReference type="SAM" id="Phobius"/>
    </source>
</evidence>
<dbReference type="InterPro" id="IPR002645">
    <property type="entry name" value="STAS_dom"/>
</dbReference>
<dbReference type="PANTHER" id="PTHR43310">
    <property type="entry name" value="SULFATE TRANSPORTER YBAR-RELATED"/>
    <property type="match status" value="1"/>
</dbReference>
<dbReference type="InterPro" id="IPR036513">
    <property type="entry name" value="STAS_dom_sf"/>
</dbReference>
<evidence type="ECO:0000256" key="3">
    <source>
        <dbReference type="ARBA" id="ARBA00022989"/>
    </source>
</evidence>
<keyword evidence="2 5" id="KW-0812">Transmembrane</keyword>
<dbReference type="Gene3D" id="3.30.750.24">
    <property type="entry name" value="STAS domain"/>
    <property type="match status" value="1"/>
</dbReference>
<gene>
    <name evidence="7" type="ORF">Thpro_020305</name>
</gene>
<dbReference type="Proteomes" id="UP000029273">
    <property type="component" value="Unassembled WGS sequence"/>
</dbReference>
<evidence type="ECO:0000313" key="8">
    <source>
        <dbReference type="Proteomes" id="UP000029273"/>
    </source>
</evidence>
<sequence>MFQLYYAHAAKARDDILSGLTVAFALVPEAVAFAFVAGVNPLVGLYGAFMMGLVTSLIGGRPGMISGATGSMAVVMVALVAKHGEQYLFATIIVAGLLQMVFGALKFGKYIRIVPLPVMLGFVNGLAIVIFLAQLNHFKVQGADGSAHWLSGMPMALMLGLTALTMAIMYVLPKITRAFPAGLAAIIALTLLVHLAGLHTPLVSSIADIRGGFPSFHIPSVPITLDSLKVILPYAVILAGVGLIESLLTMTVVDEVTNTRGQGNRVSIGQGAANMVNGFFGGMGGCAMIGQTMINVTSGGQRNLSGIVAALSLLAFIMFASGLINLVPVAALVGLMFMVVIQTFEWGSFNLLNKIPREDIFVGMLVTVITIFTDLAIAVVVGVIASALTFAWKQAKHIYVQARDESDGTRIYEVHGPLFFASTHRFGELFKPENDPKDVVVDFAHSRVADHSAIEAIDTLATRYADAGKSLRLRHLSQECRVLLEKAGNLVEVNISEDPHYHVADNSLA</sequence>
<evidence type="ECO:0000256" key="4">
    <source>
        <dbReference type="ARBA" id="ARBA00023136"/>
    </source>
</evidence>
<keyword evidence="8" id="KW-1185">Reference proteome</keyword>
<feature type="transmembrane region" description="Helical" evidence="5">
    <location>
        <begin position="274"/>
        <end position="294"/>
    </location>
</feature>
<dbReference type="RefSeq" id="WP_065089112.1">
    <property type="nucleotide sequence ID" value="NZ_JQSG02000001.1"/>
</dbReference>
<feature type="domain" description="STAS" evidence="6">
    <location>
        <begin position="399"/>
        <end position="509"/>
    </location>
</feature>
<keyword evidence="4 5" id="KW-0472">Membrane</keyword>